<evidence type="ECO:0000313" key="4">
    <source>
        <dbReference type="EMBL" id="NNV53835.1"/>
    </source>
</evidence>
<keyword evidence="2" id="KW-0812">Transmembrane</keyword>
<evidence type="ECO:0000256" key="2">
    <source>
        <dbReference type="SAM" id="Phobius"/>
    </source>
</evidence>
<feature type="region of interest" description="Disordered" evidence="1">
    <location>
        <begin position="228"/>
        <end position="257"/>
    </location>
</feature>
<sequence length="874" mass="99013">MQIGKIHSWKKVIAQIILLALPTVMLACYLLWNANRFYNILQNQWILQGSYFAAGILLATVFYSFRFRFFTTTLVLGLLYYGVYKLLGSFSVGEFDAFFVSVQFMLFAVLFTVGWITGFGFSRSRYYTIFWSVFLLAVQIVIISKTSDYKAANMIGAFAPVLAYAFYIIFTAELIRNMNEDETSFGWFITKRLLGFGVVVLALLLAVLSIFQTDFKAIEKEWGNAEGKYDPNKGSGGESMTKTNKDGSVSNNDQTKLTSSLHKGKRLVFVAKLDNFFEGGTAPNPLYFTAYYYTKFDTLTQAFEIDSLMPDNDLFRPNPSKIPLYFAKKDSAVIKNTHATIARKVVNAEVYKVLLSPDEFIAPSTAFFCQPIPVPNEYKDQYKSAYRAKMWVSDLNSAYFIYNPAGNESLEQFQEQRFQALRSVTSYTGVDKKLLDYYTYMPSNTDYDSLRQLAKRITANAVTPIDKMIAIRDYFLSKDEFDQPLFKYSDNPGIPGIPSASKLNYFLFENRKGYCAYFAGATLFMLRALGIPSRVAAGFLTIDRSSKNPGWYWFYEDQAHAWVQVFFPGYGWIDFDTTVPDVNTQQAPQPDETPPLNMQDAYFVADGTVTSIDTITKKLQLKVSKLLFHDKDYETANPEQTMLDVSLATVSKDTGVVTLGTIKKGMHITTASYAEILKNITASEQDSLSDVIKKLHQPIPVDQIKIIDPENEKLQKKKEAAANETPTDWLQLMWILLGTIAACTAVAFLLPWCIWLYYDAKARNATEVKAQAFNRYTAAMFYLHVLGYSRQGKGPVEFAVAIDQQFNTSFVAFNNVYQQLKYSTVPLTAKQAGVIEGFYTPFIQSVKTKVPLKTRATAFLNIYNTISYFAQSKK</sequence>
<feature type="transmembrane region" description="Helical" evidence="2">
    <location>
        <begin position="12"/>
        <end position="32"/>
    </location>
</feature>
<keyword evidence="5" id="KW-1185">Reference proteome</keyword>
<feature type="transmembrane region" description="Helical" evidence="2">
    <location>
        <begin position="193"/>
        <end position="211"/>
    </location>
</feature>
<dbReference type="InterPro" id="IPR052901">
    <property type="entry name" value="Bact_TGase-like"/>
</dbReference>
<dbReference type="Pfam" id="PF01841">
    <property type="entry name" value="Transglut_core"/>
    <property type="match status" value="1"/>
</dbReference>
<dbReference type="AlphaFoldDB" id="A0A8J8F974"/>
<feature type="transmembrane region" description="Helical" evidence="2">
    <location>
        <begin position="72"/>
        <end position="92"/>
    </location>
</feature>
<feature type="transmembrane region" description="Helical" evidence="2">
    <location>
        <begin position="151"/>
        <end position="172"/>
    </location>
</feature>
<feature type="transmembrane region" description="Helical" evidence="2">
    <location>
        <begin position="732"/>
        <end position="758"/>
    </location>
</feature>
<dbReference type="InterPro" id="IPR002931">
    <property type="entry name" value="Transglutaminase-like"/>
</dbReference>
<feature type="compositionally biased region" description="Polar residues" evidence="1">
    <location>
        <begin position="238"/>
        <end position="257"/>
    </location>
</feature>
<reference evidence="4" key="1">
    <citation type="submission" date="2019-10" db="EMBL/GenBank/DDBJ databases">
        <title>Draft genome sequence of Panacibacter sp. KCS-6.</title>
        <authorList>
            <person name="Yim K.J."/>
        </authorList>
    </citation>
    <scope>NUCLEOTIDE SEQUENCE</scope>
    <source>
        <strain evidence="4">KCS-6</strain>
    </source>
</reference>
<dbReference type="PROSITE" id="PS51257">
    <property type="entry name" value="PROKAR_LIPOPROTEIN"/>
    <property type="match status" value="1"/>
</dbReference>
<dbReference type="Gene3D" id="3.10.620.30">
    <property type="match status" value="1"/>
</dbReference>
<dbReference type="PANTHER" id="PTHR42736">
    <property type="entry name" value="PROTEIN-GLUTAMINE GAMMA-GLUTAMYLTRANSFERASE"/>
    <property type="match status" value="1"/>
</dbReference>
<dbReference type="InterPro" id="IPR038765">
    <property type="entry name" value="Papain-like_cys_pep_sf"/>
</dbReference>
<feature type="transmembrane region" description="Helical" evidence="2">
    <location>
        <begin position="98"/>
        <end position="119"/>
    </location>
</feature>
<dbReference type="PANTHER" id="PTHR42736:SF1">
    <property type="entry name" value="PROTEIN-GLUTAMINE GAMMA-GLUTAMYLTRANSFERASE"/>
    <property type="match status" value="1"/>
</dbReference>
<keyword evidence="2" id="KW-1133">Transmembrane helix</keyword>
<feature type="domain" description="Transglutaminase-like" evidence="3">
    <location>
        <begin position="507"/>
        <end position="579"/>
    </location>
</feature>
<dbReference type="EMBL" id="WHPF01000001">
    <property type="protein sequence ID" value="NNV53835.1"/>
    <property type="molecule type" value="Genomic_DNA"/>
</dbReference>
<protein>
    <recommendedName>
        <fullName evidence="3">Transglutaminase-like domain-containing protein</fullName>
    </recommendedName>
</protein>
<comment type="caution">
    <text evidence="4">The sequence shown here is derived from an EMBL/GenBank/DDBJ whole genome shotgun (WGS) entry which is preliminary data.</text>
</comment>
<dbReference type="SUPFAM" id="SSF54001">
    <property type="entry name" value="Cysteine proteinases"/>
    <property type="match status" value="1"/>
</dbReference>
<feature type="transmembrane region" description="Helical" evidence="2">
    <location>
        <begin position="126"/>
        <end position="145"/>
    </location>
</feature>
<evidence type="ECO:0000259" key="3">
    <source>
        <dbReference type="SMART" id="SM00460"/>
    </source>
</evidence>
<gene>
    <name evidence="4" type="ORF">GD597_00090</name>
</gene>
<name>A0A8J8F974_9BACT</name>
<proteinExistence type="predicted"/>
<dbReference type="SMART" id="SM00460">
    <property type="entry name" value="TGc"/>
    <property type="match status" value="1"/>
</dbReference>
<organism evidence="4 5">
    <name type="scientific">Limnovirga soli</name>
    <dbReference type="NCBI Taxonomy" id="2656915"/>
    <lineage>
        <taxon>Bacteria</taxon>
        <taxon>Pseudomonadati</taxon>
        <taxon>Bacteroidota</taxon>
        <taxon>Chitinophagia</taxon>
        <taxon>Chitinophagales</taxon>
        <taxon>Chitinophagaceae</taxon>
        <taxon>Limnovirga</taxon>
    </lineage>
</organism>
<dbReference type="RefSeq" id="WP_171605753.1">
    <property type="nucleotide sequence ID" value="NZ_WHPF01000001.1"/>
</dbReference>
<keyword evidence="2" id="KW-0472">Membrane</keyword>
<dbReference type="Proteomes" id="UP000598971">
    <property type="component" value="Unassembled WGS sequence"/>
</dbReference>
<accession>A0A8J8F974</accession>
<feature type="transmembrane region" description="Helical" evidence="2">
    <location>
        <begin position="44"/>
        <end position="65"/>
    </location>
</feature>
<evidence type="ECO:0000256" key="1">
    <source>
        <dbReference type="SAM" id="MobiDB-lite"/>
    </source>
</evidence>
<evidence type="ECO:0000313" key="5">
    <source>
        <dbReference type="Proteomes" id="UP000598971"/>
    </source>
</evidence>